<feature type="domain" description="Beta-lactamase-related" evidence="1">
    <location>
        <begin position="40"/>
        <end position="367"/>
    </location>
</feature>
<keyword evidence="3" id="KW-1185">Reference proteome</keyword>
<evidence type="ECO:0000259" key="1">
    <source>
        <dbReference type="Pfam" id="PF00144"/>
    </source>
</evidence>
<comment type="caution">
    <text evidence="2">The sequence shown here is derived from an EMBL/GenBank/DDBJ whole genome shotgun (WGS) entry which is preliminary data.</text>
</comment>
<dbReference type="RefSeq" id="WP_114116309.1">
    <property type="nucleotide sequence ID" value="NZ_BMHU01000001.1"/>
</dbReference>
<dbReference type="AlphaFoldDB" id="A0A367Y872"/>
<evidence type="ECO:0000313" key="3">
    <source>
        <dbReference type="Proteomes" id="UP000253508"/>
    </source>
</evidence>
<name>A0A367Y872_9MICO</name>
<dbReference type="Gene3D" id="3.40.710.10">
    <property type="entry name" value="DD-peptidase/beta-lactamase superfamily"/>
    <property type="match status" value="1"/>
</dbReference>
<keyword evidence="2" id="KW-0378">Hydrolase</keyword>
<dbReference type="InterPro" id="IPR052907">
    <property type="entry name" value="Beta-lactamase/esterase"/>
</dbReference>
<dbReference type="SUPFAM" id="SSF56601">
    <property type="entry name" value="beta-lactamase/transpeptidase-like"/>
    <property type="match status" value="1"/>
</dbReference>
<evidence type="ECO:0000313" key="2">
    <source>
        <dbReference type="EMBL" id="RCK61201.1"/>
    </source>
</evidence>
<dbReference type="EMBL" id="QORO01000001">
    <property type="protein sequence ID" value="RCK61201.1"/>
    <property type="molecule type" value="Genomic_DNA"/>
</dbReference>
<organism evidence="2 3">
    <name type="scientific">Microbacterium sorbitolivorans</name>
    <dbReference type="NCBI Taxonomy" id="1867410"/>
    <lineage>
        <taxon>Bacteria</taxon>
        <taxon>Bacillati</taxon>
        <taxon>Actinomycetota</taxon>
        <taxon>Actinomycetes</taxon>
        <taxon>Micrococcales</taxon>
        <taxon>Microbacteriaceae</taxon>
        <taxon>Microbacterium</taxon>
    </lineage>
</organism>
<dbReference type="Proteomes" id="UP000253508">
    <property type="component" value="Unassembled WGS sequence"/>
</dbReference>
<proteinExistence type="predicted"/>
<reference evidence="2 3" key="1">
    <citation type="submission" date="2018-07" db="EMBL/GenBank/DDBJ databases">
        <title>Microbacterium endoborsara sp. nov., a novel actinobacterium isolated from Borszczowia aralocaspica.</title>
        <authorList>
            <person name="An D."/>
        </authorList>
    </citation>
    <scope>NUCLEOTIDE SEQUENCE [LARGE SCALE GENOMIC DNA]</scope>
    <source>
        <strain evidence="2 3">C1.15228</strain>
    </source>
</reference>
<dbReference type="GO" id="GO:0016787">
    <property type="term" value="F:hydrolase activity"/>
    <property type="evidence" value="ECO:0007669"/>
    <property type="project" value="UniProtKB-KW"/>
</dbReference>
<sequence>MHELTDGLVRGSADEALADIVERFEGYLAADPDYSFQMSAYVDGRLALDINGGPHLGAESLMVPYSTSKNSLGLSLGLLIQQGKLDLDAPVGEWWPEFATNGKEHVTGRQLFSHQAGVPGTEPGLRWDELLDHHRAADRLAEARPFWRPGSAFGYHAITIGNLVDAAVQRFDGRTVHEFFEQEIRGPLGADFYLGLPPELDDRLVPLLPMVPPLGERPERTSHNPIGDAVFGPAPGPAVDLALSEESYRFGHPAGSATVSARGIATVLAGSVTGIDGAAPILTADTVAVIGEQQVRGFDEVLSQHDRAHAIIFQKPSQQLAFGGPRSFGHDGAMGALGCADPTSGVAFGYTVARGPWPGGADPRAVRAAREIGQRGL</sequence>
<dbReference type="Pfam" id="PF00144">
    <property type="entry name" value="Beta-lactamase"/>
    <property type="match status" value="1"/>
</dbReference>
<gene>
    <name evidence="2" type="ORF">DTO57_00670</name>
</gene>
<accession>A0A367Y872</accession>
<dbReference type="OrthoDB" id="3422781at2"/>
<dbReference type="InterPro" id="IPR012338">
    <property type="entry name" value="Beta-lactam/transpept-like"/>
</dbReference>
<dbReference type="InterPro" id="IPR001466">
    <property type="entry name" value="Beta-lactam-related"/>
</dbReference>
<protein>
    <submittedName>
        <fullName evidence="2">Class A beta-lactamase-related serine hydrolase</fullName>
    </submittedName>
</protein>
<dbReference type="PANTHER" id="PTHR43319">
    <property type="entry name" value="BETA-LACTAMASE-RELATED"/>
    <property type="match status" value="1"/>
</dbReference>
<dbReference type="PANTHER" id="PTHR43319:SF3">
    <property type="entry name" value="BETA-LACTAMASE-RELATED DOMAIN-CONTAINING PROTEIN"/>
    <property type="match status" value="1"/>
</dbReference>